<feature type="domain" description="N-acetyltransferase" evidence="1">
    <location>
        <begin position="5"/>
        <end position="157"/>
    </location>
</feature>
<keyword evidence="2" id="KW-0808">Transferase</keyword>
<accession>A0ABV6LT54</accession>
<dbReference type="Pfam" id="PF00583">
    <property type="entry name" value="Acetyltransf_1"/>
    <property type="match status" value="1"/>
</dbReference>
<dbReference type="SUPFAM" id="SSF55729">
    <property type="entry name" value="Acyl-CoA N-acyltransferases (Nat)"/>
    <property type="match status" value="1"/>
</dbReference>
<dbReference type="PROSITE" id="PS51186">
    <property type="entry name" value="GNAT"/>
    <property type="match status" value="1"/>
</dbReference>
<dbReference type="GO" id="GO:0016746">
    <property type="term" value="F:acyltransferase activity"/>
    <property type="evidence" value="ECO:0007669"/>
    <property type="project" value="UniProtKB-KW"/>
</dbReference>
<dbReference type="InterPro" id="IPR016181">
    <property type="entry name" value="Acyl_CoA_acyltransferase"/>
</dbReference>
<evidence type="ECO:0000313" key="2">
    <source>
        <dbReference type="EMBL" id="MFC0525595.1"/>
    </source>
</evidence>
<dbReference type="EC" id="2.3.1.-" evidence="2"/>
<evidence type="ECO:0000259" key="1">
    <source>
        <dbReference type="PROSITE" id="PS51186"/>
    </source>
</evidence>
<sequence>MNGVLQVRKLDVEDYSALKDMDTGLDDDYVVRIFPELIARENNEVFGLFDENQMIAVGGYTTFYNKYAMLGRLRSDKRFYGQGHATYLLDQIIERVRQNPSIVWIGANTQSNNLPARKVLKKIHMPALATLHPLHIEQPEQIPHPDGPVWEMVQDVSAKRKWIESLTLEVFPYEAYYPLPFDNIYITDDYLSQSAMYINPAGDRIVLIQEDTKKHVYANVKYFWDDLFTQPGLWKTIAYDKQQREAIDAIWMDVSPDVYADLPAAFNSSQDAWLLHGFRVTN</sequence>
<evidence type="ECO:0000313" key="3">
    <source>
        <dbReference type="Proteomes" id="UP001589836"/>
    </source>
</evidence>
<protein>
    <submittedName>
        <fullName evidence="2">GNAT family N-acetyltransferase</fullName>
        <ecNumber evidence="2">2.3.1.-</ecNumber>
    </submittedName>
</protein>
<dbReference type="InterPro" id="IPR000182">
    <property type="entry name" value="GNAT_dom"/>
</dbReference>
<comment type="caution">
    <text evidence="2">The sequence shown here is derived from an EMBL/GenBank/DDBJ whole genome shotgun (WGS) entry which is preliminary data.</text>
</comment>
<proteinExistence type="predicted"/>
<dbReference type="CDD" id="cd04301">
    <property type="entry name" value="NAT_SF"/>
    <property type="match status" value="1"/>
</dbReference>
<organism evidence="2 3">
    <name type="scientific">Pontibacillus salicampi</name>
    <dbReference type="NCBI Taxonomy" id="1449801"/>
    <lineage>
        <taxon>Bacteria</taxon>
        <taxon>Bacillati</taxon>
        <taxon>Bacillota</taxon>
        <taxon>Bacilli</taxon>
        <taxon>Bacillales</taxon>
        <taxon>Bacillaceae</taxon>
        <taxon>Pontibacillus</taxon>
    </lineage>
</organism>
<gene>
    <name evidence="2" type="ORF">ACFFGV_18585</name>
</gene>
<dbReference type="EMBL" id="JBHLTP010000013">
    <property type="protein sequence ID" value="MFC0525595.1"/>
    <property type="molecule type" value="Genomic_DNA"/>
</dbReference>
<keyword evidence="3" id="KW-1185">Reference proteome</keyword>
<keyword evidence="2" id="KW-0012">Acyltransferase</keyword>
<dbReference type="Gene3D" id="3.40.630.30">
    <property type="match status" value="1"/>
</dbReference>
<name>A0ABV6LT54_9BACI</name>
<reference evidence="2 3" key="1">
    <citation type="submission" date="2024-09" db="EMBL/GenBank/DDBJ databases">
        <authorList>
            <person name="Sun Q."/>
            <person name="Mori K."/>
        </authorList>
    </citation>
    <scope>NUCLEOTIDE SEQUENCE [LARGE SCALE GENOMIC DNA]</scope>
    <source>
        <strain evidence="2 3">NCAIM B.02529</strain>
    </source>
</reference>
<dbReference type="RefSeq" id="WP_377351029.1">
    <property type="nucleotide sequence ID" value="NZ_JBHLTP010000013.1"/>
</dbReference>
<dbReference type="Proteomes" id="UP001589836">
    <property type="component" value="Unassembled WGS sequence"/>
</dbReference>